<dbReference type="Proteomes" id="UP000515733">
    <property type="component" value="Chromosome"/>
</dbReference>
<proteinExistence type="predicted"/>
<dbReference type="EMBL" id="LR778301">
    <property type="protein sequence ID" value="CAB1371084.1"/>
    <property type="molecule type" value="Genomic_DNA"/>
</dbReference>
<dbReference type="SUPFAM" id="SSF51735">
    <property type="entry name" value="NAD(P)-binding Rossmann-fold domains"/>
    <property type="match status" value="1"/>
</dbReference>
<dbReference type="PANTHER" id="PTHR43000">
    <property type="entry name" value="DTDP-D-GLUCOSE 4,6-DEHYDRATASE-RELATED"/>
    <property type="match status" value="1"/>
</dbReference>
<protein>
    <submittedName>
        <fullName evidence="2">GDP-6-deoxy-D-mannose reductase</fullName>
        <ecNumber evidence="2">1.1.1.281</ecNumber>
    </submittedName>
</protein>
<dbReference type="Gene3D" id="3.90.25.10">
    <property type="entry name" value="UDP-galactose 4-epimerase, domain 1"/>
    <property type="match status" value="1"/>
</dbReference>
<evidence type="ECO:0000313" key="3">
    <source>
        <dbReference type="Proteomes" id="UP000515733"/>
    </source>
</evidence>
<keyword evidence="3" id="KW-1185">Reference proteome</keyword>
<dbReference type="Pfam" id="PF16363">
    <property type="entry name" value="GDP_Man_Dehyd"/>
    <property type="match status" value="1"/>
</dbReference>
<dbReference type="Gene3D" id="3.40.50.720">
    <property type="entry name" value="NAD(P)-binding Rossmann-like Domain"/>
    <property type="match status" value="1"/>
</dbReference>
<accession>A0A6S6YUF7</accession>
<name>A0A6S6YUF7_9PROT</name>
<dbReference type="RefSeq" id="WP_145770349.1">
    <property type="nucleotide sequence ID" value="NZ_LR778301.1"/>
</dbReference>
<evidence type="ECO:0000313" key="2">
    <source>
        <dbReference type="EMBL" id="CAB1371084.1"/>
    </source>
</evidence>
<gene>
    <name evidence="2" type="primary">rmd</name>
    <name evidence="2" type="ORF">DENOEST_3930</name>
</gene>
<dbReference type="EC" id="1.1.1.281" evidence="2"/>
<feature type="domain" description="NAD(P)-binding" evidence="1">
    <location>
        <begin position="38"/>
        <end position="293"/>
    </location>
</feature>
<dbReference type="OrthoDB" id="9802815at2"/>
<dbReference type="GO" id="GO:0033705">
    <property type="term" value="F:GDP-4-dehydro-6-deoxy-D-mannose reductase activity"/>
    <property type="evidence" value="ECO:0007669"/>
    <property type="project" value="UniProtKB-EC"/>
</dbReference>
<dbReference type="InterPro" id="IPR016040">
    <property type="entry name" value="NAD(P)-bd_dom"/>
</dbReference>
<reference evidence="2 3" key="1">
    <citation type="submission" date="2020-03" db="EMBL/GenBank/DDBJ databases">
        <authorList>
            <consortium name="Genoscope - CEA"/>
            <person name="William W."/>
        </authorList>
    </citation>
    <scope>NUCLEOTIDE SEQUENCE [LARGE SCALE GENOMIC DNA]</scope>
    <source>
        <strain evidence="3">DSM 16959</strain>
    </source>
</reference>
<dbReference type="InterPro" id="IPR036291">
    <property type="entry name" value="NAD(P)-bd_dom_sf"/>
</dbReference>
<keyword evidence="2" id="KW-0560">Oxidoreductase</keyword>
<dbReference type="KEGG" id="doe:DENOEST_3930"/>
<evidence type="ECO:0000259" key="1">
    <source>
        <dbReference type="Pfam" id="PF16363"/>
    </source>
</evidence>
<dbReference type="AlphaFoldDB" id="A0A6S6YUF7"/>
<sequence length="306" mass="32875">MRLYLTGSSGFVGQWIARRVAETASPWGGVTLGADPELDILDIEGLRSALSQFAPDAVLHLAAQSNVPAAIADPRHTAQVNVMGTLNLLDAMEKVAPRARLLHVGSGDVYGIVPEAALPIVEEAPIAPRNPYAASKVAAEMFVLERARRGRLDACCARAFNHTGPGQSDQFVLPALALKVARLAASGAQHGEIVAGDLDVTRDFLDVRDVIDAYRILLARGENGAVYNVCSGEEVQLRHAAEQLAALAGVAARFERDPGLIRPAEQRRVRGSPERLRALGWERAIPFANTLRDLLADCQARVTMEL</sequence>
<organism evidence="2 3">
    <name type="scientific">Denitratisoma oestradiolicum</name>
    <dbReference type="NCBI Taxonomy" id="311182"/>
    <lineage>
        <taxon>Bacteria</taxon>
        <taxon>Pseudomonadati</taxon>
        <taxon>Pseudomonadota</taxon>
        <taxon>Betaproteobacteria</taxon>
        <taxon>Nitrosomonadales</taxon>
        <taxon>Sterolibacteriaceae</taxon>
        <taxon>Denitratisoma</taxon>
    </lineage>
</organism>